<evidence type="ECO:0000256" key="10">
    <source>
        <dbReference type="ARBA" id="ARBA00023268"/>
    </source>
</evidence>
<dbReference type="Gene3D" id="3.40.50.10860">
    <property type="entry name" value="Leucine Dehydrogenase, chain A, domain 1"/>
    <property type="match status" value="1"/>
</dbReference>
<dbReference type="SUPFAM" id="SSF51735">
    <property type="entry name" value="NAD(P)-binding Rossmann-fold domains"/>
    <property type="match status" value="1"/>
</dbReference>
<feature type="domain" description="Tetrahydrofolate dehydrogenase/cyclohydrolase catalytic" evidence="13">
    <location>
        <begin position="6"/>
        <end position="121"/>
    </location>
</feature>
<dbReference type="PROSITE" id="PS00766">
    <property type="entry name" value="THF_DHG_CYH_1"/>
    <property type="match status" value="1"/>
</dbReference>
<keyword evidence="10 12" id="KW-0511">Multifunctional enzyme</keyword>
<reference evidence="15" key="1">
    <citation type="submission" date="2020-08" db="EMBL/GenBank/DDBJ databases">
        <title>Genome public.</title>
        <authorList>
            <person name="Liu C."/>
            <person name="Sun Q."/>
        </authorList>
    </citation>
    <scope>NUCLEOTIDE SEQUENCE</scope>
    <source>
        <strain evidence="15">NSJ-32</strain>
    </source>
</reference>
<evidence type="ECO:0000256" key="11">
    <source>
        <dbReference type="ARBA" id="ARBA00036357"/>
    </source>
</evidence>
<keyword evidence="5 12" id="KW-0378">Hydrolase</keyword>
<comment type="function">
    <text evidence="12">Catalyzes the oxidation of 5,10-methylenetetrahydrofolate to 5,10-methenyltetrahydrofolate and then the hydrolysis of 5,10-methenyltetrahydrofolate to 10-formyltetrahydrofolate.</text>
</comment>
<dbReference type="PANTHER" id="PTHR48099:SF5">
    <property type="entry name" value="C-1-TETRAHYDROFOLATE SYNTHASE, CYTOPLASMIC"/>
    <property type="match status" value="1"/>
</dbReference>
<keyword evidence="3 12" id="KW-0028">Amino-acid biosynthesis</keyword>
<feature type="binding site" evidence="12">
    <location>
        <begin position="167"/>
        <end position="169"/>
    </location>
    <ligand>
        <name>NADP(+)</name>
        <dbReference type="ChEBI" id="CHEBI:58349"/>
    </ligand>
</feature>
<dbReference type="GO" id="GO:0004477">
    <property type="term" value="F:methenyltetrahydrofolate cyclohydrolase activity"/>
    <property type="evidence" value="ECO:0007669"/>
    <property type="project" value="UniProtKB-UniRule"/>
</dbReference>
<dbReference type="Pfam" id="PF00763">
    <property type="entry name" value="THF_DHG_CYH"/>
    <property type="match status" value="1"/>
</dbReference>
<protein>
    <recommendedName>
        <fullName evidence="12">Bifunctional protein FolD</fullName>
    </recommendedName>
    <domain>
        <recommendedName>
            <fullName evidence="12">Methylenetetrahydrofolate dehydrogenase</fullName>
            <ecNumber evidence="12">1.5.1.5</ecNumber>
        </recommendedName>
    </domain>
    <domain>
        <recommendedName>
            <fullName evidence="12">Methenyltetrahydrofolate cyclohydrolase</fullName>
            <ecNumber evidence="12">3.5.4.9</ecNumber>
        </recommendedName>
    </domain>
</protein>
<comment type="similarity">
    <text evidence="12">Belongs to the tetrahydrofolate dehydrogenase/cyclohydrolase family.</text>
</comment>
<dbReference type="PANTHER" id="PTHR48099">
    <property type="entry name" value="C-1-TETRAHYDROFOLATE SYNTHASE, CYTOPLASMIC-RELATED"/>
    <property type="match status" value="1"/>
</dbReference>
<keyword evidence="6 12" id="KW-0521">NADP</keyword>
<dbReference type="InterPro" id="IPR046346">
    <property type="entry name" value="Aminoacid_DH-like_N_sf"/>
</dbReference>
<evidence type="ECO:0000256" key="5">
    <source>
        <dbReference type="ARBA" id="ARBA00022801"/>
    </source>
</evidence>
<evidence type="ECO:0000256" key="4">
    <source>
        <dbReference type="ARBA" id="ARBA00022755"/>
    </source>
</evidence>
<dbReference type="InterPro" id="IPR020630">
    <property type="entry name" value="THF_DH/CycHdrlase_cat_dom"/>
</dbReference>
<dbReference type="EC" id="3.5.4.9" evidence="12"/>
<dbReference type="NCBIfam" id="NF010783">
    <property type="entry name" value="PRK14186.1"/>
    <property type="match status" value="1"/>
</dbReference>
<keyword evidence="7 12" id="KW-0560">Oxidoreductase</keyword>
<evidence type="ECO:0000256" key="9">
    <source>
        <dbReference type="ARBA" id="ARBA00023167"/>
    </source>
</evidence>
<dbReference type="EC" id="1.5.1.5" evidence="12"/>
<dbReference type="GO" id="GO:0005829">
    <property type="term" value="C:cytosol"/>
    <property type="evidence" value="ECO:0007669"/>
    <property type="project" value="TreeGrafter"/>
</dbReference>
<dbReference type="CDD" id="cd01080">
    <property type="entry name" value="NAD_bind_m-THF_DH_Cyclohyd"/>
    <property type="match status" value="1"/>
</dbReference>
<evidence type="ECO:0000256" key="12">
    <source>
        <dbReference type="HAMAP-Rule" id="MF_01576"/>
    </source>
</evidence>
<dbReference type="PRINTS" id="PR00085">
    <property type="entry name" value="THFDHDRGNASE"/>
</dbReference>
<dbReference type="AlphaFoldDB" id="A0A926DT53"/>
<comment type="caution">
    <text evidence="12">Lacks conserved residue(s) required for the propagation of feature annotation.</text>
</comment>
<evidence type="ECO:0000256" key="6">
    <source>
        <dbReference type="ARBA" id="ARBA00022857"/>
    </source>
</evidence>
<comment type="caution">
    <text evidence="15">The sequence shown here is derived from an EMBL/GenBank/DDBJ whole genome shotgun (WGS) entry which is preliminary data.</text>
</comment>
<dbReference type="GO" id="GO:0000105">
    <property type="term" value="P:L-histidine biosynthetic process"/>
    <property type="evidence" value="ECO:0007669"/>
    <property type="project" value="UniProtKB-KW"/>
</dbReference>
<dbReference type="RefSeq" id="WP_177718160.1">
    <property type="nucleotide sequence ID" value="NZ_JACRSQ010000008.1"/>
</dbReference>
<dbReference type="InterPro" id="IPR020867">
    <property type="entry name" value="THF_DH/CycHdrlase_CS"/>
</dbReference>
<accession>A0A926DT53</accession>
<dbReference type="PROSITE" id="PS00767">
    <property type="entry name" value="THF_DHG_CYH_2"/>
    <property type="match status" value="1"/>
</dbReference>
<comment type="catalytic activity">
    <reaction evidence="11 12">
        <text>(6R)-5,10-methenyltetrahydrofolate + H2O = (6R)-10-formyltetrahydrofolate + H(+)</text>
        <dbReference type="Rhea" id="RHEA:23700"/>
        <dbReference type="ChEBI" id="CHEBI:15377"/>
        <dbReference type="ChEBI" id="CHEBI:15378"/>
        <dbReference type="ChEBI" id="CHEBI:57455"/>
        <dbReference type="ChEBI" id="CHEBI:195366"/>
        <dbReference type="EC" id="3.5.4.9"/>
    </reaction>
</comment>
<dbReference type="FunFam" id="3.40.50.720:FF:000094">
    <property type="entry name" value="Bifunctional protein FolD"/>
    <property type="match status" value="1"/>
</dbReference>
<dbReference type="HAMAP" id="MF_01576">
    <property type="entry name" value="THF_DHG_CYH"/>
    <property type="match status" value="1"/>
</dbReference>
<keyword evidence="16" id="KW-1185">Reference proteome</keyword>
<evidence type="ECO:0000256" key="2">
    <source>
        <dbReference type="ARBA" id="ARBA00022563"/>
    </source>
</evidence>
<keyword evidence="2 12" id="KW-0554">One-carbon metabolism</keyword>
<comment type="subunit">
    <text evidence="12">Homodimer.</text>
</comment>
<dbReference type="Pfam" id="PF02882">
    <property type="entry name" value="THF_DHG_CYH_C"/>
    <property type="match status" value="1"/>
</dbReference>
<dbReference type="FunFam" id="3.40.50.10860:FF:000001">
    <property type="entry name" value="Bifunctional protein FolD"/>
    <property type="match status" value="1"/>
</dbReference>
<evidence type="ECO:0000256" key="1">
    <source>
        <dbReference type="ARBA" id="ARBA00004777"/>
    </source>
</evidence>
<dbReference type="Proteomes" id="UP000657006">
    <property type="component" value="Unassembled WGS sequence"/>
</dbReference>
<keyword evidence="9 12" id="KW-0486">Methionine biosynthesis</keyword>
<name>A0A926DT53_9FIRM</name>
<keyword evidence="4 12" id="KW-0658">Purine biosynthesis</keyword>
<dbReference type="NCBIfam" id="NF008058">
    <property type="entry name" value="PRK10792.1"/>
    <property type="match status" value="1"/>
</dbReference>
<evidence type="ECO:0000313" key="15">
    <source>
        <dbReference type="EMBL" id="MBC8543327.1"/>
    </source>
</evidence>
<dbReference type="GO" id="GO:0009086">
    <property type="term" value="P:methionine biosynthetic process"/>
    <property type="evidence" value="ECO:0007669"/>
    <property type="project" value="UniProtKB-KW"/>
</dbReference>
<comment type="catalytic activity">
    <reaction evidence="12">
        <text>(6R)-5,10-methylene-5,6,7,8-tetrahydrofolate + NADP(+) = (6R)-5,10-methenyltetrahydrofolate + NADPH</text>
        <dbReference type="Rhea" id="RHEA:22812"/>
        <dbReference type="ChEBI" id="CHEBI:15636"/>
        <dbReference type="ChEBI" id="CHEBI:57455"/>
        <dbReference type="ChEBI" id="CHEBI:57783"/>
        <dbReference type="ChEBI" id="CHEBI:58349"/>
        <dbReference type="EC" id="1.5.1.5"/>
    </reaction>
</comment>
<dbReference type="InterPro" id="IPR020631">
    <property type="entry name" value="THF_DH/CycHdrlase_NAD-bd_dom"/>
</dbReference>
<dbReference type="Gene3D" id="3.40.50.720">
    <property type="entry name" value="NAD(P)-binding Rossmann-like Domain"/>
    <property type="match status" value="1"/>
</dbReference>
<evidence type="ECO:0000256" key="7">
    <source>
        <dbReference type="ARBA" id="ARBA00023002"/>
    </source>
</evidence>
<dbReference type="InterPro" id="IPR036291">
    <property type="entry name" value="NAD(P)-bd_dom_sf"/>
</dbReference>
<dbReference type="GO" id="GO:0004488">
    <property type="term" value="F:methylenetetrahydrofolate dehydrogenase (NADP+) activity"/>
    <property type="evidence" value="ECO:0007669"/>
    <property type="project" value="UniProtKB-UniRule"/>
</dbReference>
<feature type="domain" description="Tetrahydrofolate dehydrogenase/cyclohydrolase NAD(P)-binding" evidence="14">
    <location>
        <begin position="141"/>
        <end position="282"/>
    </location>
</feature>
<evidence type="ECO:0000259" key="14">
    <source>
        <dbReference type="Pfam" id="PF02882"/>
    </source>
</evidence>
<dbReference type="EMBL" id="JACRSQ010000008">
    <property type="protein sequence ID" value="MBC8543327.1"/>
    <property type="molecule type" value="Genomic_DNA"/>
</dbReference>
<organism evidence="15 16">
    <name type="scientific">Bianquea renquensis</name>
    <dbReference type="NCBI Taxonomy" id="2763661"/>
    <lineage>
        <taxon>Bacteria</taxon>
        <taxon>Bacillati</taxon>
        <taxon>Bacillota</taxon>
        <taxon>Clostridia</taxon>
        <taxon>Eubacteriales</taxon>
        <taxon>Bianqueaceae</taxon>
        <taxon>Bianquea</taxon>
    </lineage>
</organism>
<dbReference type="GO" id="GO:0035999">
    <property type="term" value="P:tetrahydrofolate interconversion"/>
    <property type="evidence" value="ECO:0007669"/>
    <property type="project" value="UniProtKB-UniRule"/>
</dbReference>
<keyword evidence="8 12" id="KW-0368">Histidine biosynthesis</keyword>
<comment type="pathway">
    <text evidence="1 12">One-carbon metabolism; tetrahydrofolate interconversion.</text>
</comment>
<proteinExistence type="inferred from homology"/>
<dbReference type="InterPro" id="IPR000672">
    <property type="entry name" value="THF_DH/CycHdrlase"/>
</dbReference>
<evidence type="ECO:0000259" key="13">
    <source>
        <dbReference type="Pfam" id="PF00763"/>
    </source>
</evidence>
<dbReference type="SUPFAM" id="SSF53223">
    <property type="entry name" value="Aminoacid dehydrogenase-like, N-terminal domain"/>
    <property type="match status" value="1"/>
</dbReference>
<evidence type="ECO:0000313" key="16">
    <source>
        <dbReference type="Proteomes" id="UP000657006"/>
    </source>
</evidence>
<sequence>METQILDGKQTAREIRSELKEQIQDCIRKGMPAPCLAVILVGHDEASKVYVNNKEKACGWIGMKSLVCRMPAETTQEELLAKVQELNEDPGVNGILVQLPLPRHLDADLVINAIDPAKDVDGFHPVNAGKLSIGHRDAFVSCTPAGVVQLLKRAGVEIASKHCVIAGRSNIVGKPLALLMLRENATVTVCHSKTKDLSELTRQADIFIAAVGRPKMFGPEDIREGAVVVDVGMHRLEDGLCGDVDYEACMGRASYMTPVPGGVGPMTIAMLLSNCVQAYKAQLGTRS</sequence>
<gene>
    <name evidence="12 15" type="primary">folD</name>
    <name evidence="15" type="ORF">H8730_07200</name>
</gene>
<dbReference type="GO" id="GO:0006164">
    <property type="term" value="P:purine nucleotide biosynthetic process"/>
    <property type="evidence" value="ECO:0007669"/>
    <property type="project" value="UniProtKB-KW"/>
</dbReference>
<evidence type="ECO:0000256" key="8">
    <source>
        <dbReference type="ARBA" id="ARBA00023102"/>
    </source>
</evidence>
<evidence type="ECO:0000256" key="3">
    <source>
        <dbReference type="ARBA" id="ARBA00022605"/>
    </source>
</evidence>